<evidence type="ECO:0000313" key="10">
    <source>
        <dbReference type="Proteomes" id="UP000321577"/>
    </source>
</evidence>
<dbReference type="NCBIfam" id="TIGR01972">
    <property type="entry name" value="NDH_I_M"/>
    <property type="match status" value="1"/>
</dbReference>
<keyword evidence="4 7" id="KW-1133">Transmembrane helix</keyword>
<dbReference type="EMBL" id="BKAG01000024">
    <property type="protein sequence ID" value="GEP44022.1"/>
    <property type="molecule type" value="Genomic_DNA"/>
</dbReference>
<feature type="transmembrane region" description="Helical" evidence="7">
    <location>
        <begin position="307"/>
        <end position="327"/>
    </location>
</feature>
<reference evidence="9 10" key="1">
    <citation type="submission" date="2019-07" db="EMBL/GenBank/DDBJ databases">
        <title>Whole genome shotgun sequence of Brevifollis gellanilyticus NBRC 108608.</title>
        <authorList>
            <person name="Hosoyama A."/>
            <person name="Uohara A."/>
            <person name="Ohji S."/>
            <person name="Ichikawa N."/>
        </authorList>
    </citation>
    <scope>NUCLEOTIDE SEQUENCE [LARGE SCALE GENOMIC DNA]</scope>
    <source>
        <strain evidence="9 10">NBRC 108608</strain>
    </source>
</reference>
<evidence type="ECO:0000313" key="9">
    <source>
        <dbReference type="EMBL" id="GEP44022.1"/>
    </source>
</evidence>
<feature type="transmembrane region" description="Helical" evidence="7">
    <location>
        <begin position="29"/>
        <end position="46"/>
    </location>
</feature>
<keyword evidence="10" id="KW-1185">Reference proteome</keyword>
<feature type="transmembrane region" description="Helical" evidence="7">
    <location>
        <begin position="6"/>
        <end position="22"/>
    </location>
</feature>
<evidence type="ECO:0000256" key="3">
    <source>
        <dbReference type="ARBA" id="ARBA00022692"/>
    </source>
</evidence>
<accession>A0A512MBB1</accession>
<dbReference type="OrthoDB" id="9807568at2"/>
<dbReference type="GO" id="GO:0016020">
    <property type="term" value="C:membrane"/>
    <property type="evidence" value="ECO:0007669"/>
    <property type="project" value="UniProtKB-SubCell"/>
</dbReference>
<dbReference type="Proteomes" id="UP000321577">
    <property type="component" value="Unassembled WGS sequence"/>
</dbReference>
<dbReference type="GO" id="GO:0012505">
    <property type="term" value="C:endomembrane system"/>
    <property type="evidence" value="ECO:0007669"/>
    <property type="project" value="UniProtKB-SubCell"/>
</dbReference>
<evidence type="ECO:0000256" key="5">
    <source>
        <dbReference type="ARBA" id="ARBA00023136"/>
    </source>
</evidence>
<feature type="transmembrane region" description="Helical" evidence="7">
    <location>
        <begin position="466"/>
        <end position="487"/>
    </location>
</feature>
<feature type="transmembrane region" description="Helical" evidence="7">
    <location>
        <begin position="158"/>
        <end position="182"/>
    </location>
</feature>
<dbReference type="GO" id="GO:0042773">
    <property type="term" value="P:ATP synthesis coupled electron transport"/>
    <property type="evidence" value="ECO:0007669"/>
    <property type="project" value="InterPro"/>
</dbReference>
<evidence type="ECO:0000256" key="1">
    <source>
        <dbReference type="ARBA" id="ARBA00004127"/>
    </source>
</evidence>
<evidence type="ECO:0000259" key="8">
    <source>
        <dbReference type="Pfam" id="PF00361"/>
    </source>
</evidence>
<dbReference type="GO" id="GO:0015990">
    <property type="term" value="P:electron transport coupled proton transport"/>
    <property type="evidence" value="ECO:0007669"/>
    <property type="project" value="TreeGrafter"/>
</dbReference>
<comment type="similarity">
    <text evidence="2">Belongs to the complex I subunit 4 family.</text>
</comment>
<gene>
    <name evidence="9" type="ORF">BGE01nite_33130</name>
</gene>
<feature type="transmembrane region" description="Helical" evidence="7">
    <location>
        <begin position="281"/>
        <end position="300"/>
    </location>
</feature>
<dbReference type="GO" id="GO:0048039">
    <property type="term" value="F:ubiquinone binding"/>
    <property type="evidence" value="ECO:0007669"/>
    <property type="project" value="TreeGrafter"/>
</dbReference>
<organism evidence="9 10">
    <name type="scientific">Brevifollis gellanilyticus</name>
    <dbReference type="NCBI Taxonomy" id="748831"/>
    <lineage>
        <taxon>Bacteria</taxon>
        <taxon>Pseudomonadati</taxon>
        <taxon>Verrucomicrobiota</taxon>
        <taxon>Verrucomicrobiia</taxon>
        <taxon>Verrucomicrobiales</taxon>
        <taxon>Verrucomicrobiaceae</taxon>
    </lineage>
</organism>
<dbReference type="PANTHER" id="PTHR43507:SF4">
    <property type="entry name" value="PROTON-TRANSLOCATING NADH-QUINONE OXIDOREDUCTASE, CHAIN M"/>
    <property type="match status" value="1"/>
</dbReference>
<feature type="transmembrane region" description="Helical" evidence="7">
    <location>
        <begin position="419"/>
        <end position="438"/>
    </location>
</feature>
<evidence type="ECO:0000256" key="2">
    <source>
        <dbReference type="ARBA" id="ARBA00009025"/>
    </source>
</evidence>
<feature type="transmembrane region" description="Helical" evidence="7">
    <location>
        <begin position="127"/>
        <end position="146"/>
    </location>
</feature>
<feature type="transmembrane region" description="Helical" evidence="7">
    <location>
        <begin position="374"/>
        <end position="399"/>
    </location>
</feature>
<protein>
    <submittedName>
        <fullName evidence="9">NADH dehydrogenase subunit M</fullName>
    </submittedName>
</protein>
<dbReference type="RefSeq" id="WP_146851579.1">
    <property type="nucleotide sequence ID" value="NZ_BKAG01000024.1"/>
</dbReference>
<evidence type="ECO:0000256" key="7">
    <source>
        <dbReference type="SAM" id="Phobius"/>
    </source>
</evidence>
<feature type="transmembrane region" description="Helical" evidence="7">
    <location>
        <begin position="214"/>
        <end position="236"/>
    </location>
</feature>
<feature type="transmembrane region" description="Helical" evidence="7">
    <location>
        <begin position="333"/>
        <end position="353"/>
    </location>
</feature>
<dbReference type="InterPro" id="IPR003918">
    <property type="entry name" value="NADH_UbQ_OxRdtase"/>
</dbReference>
<dbReference type="InterPro" id="IPR001750">
    <property type="entry name" value="ND/Mrp_TM"/>
</dbReference>
<comment type="subcellular location">
    <subcellularLocation>
        <location evidence="1">Endomembrane system</location>
        <topology evidence="1">Multi-pass membrane protein</topology>
    </subcellularLocation>
    <subcellularLocation>
        <location evidence="6">Membrane</location>
        <topology evidence="6">Multi-pass membrane protein</topology>
    </subcellularLocation>
</comment>
<name>A0A512MBB1_9BACT</name>
<dbReference type="PANTHER" id="PTHR43507">
    <property type="entry name" value="NADH-UBIQUINONE OXIDOREDUCTASE CHAIN 4"/>
    <property type="match status" value="1"/>
</dbReference>
<dbReference type="GO" id="GO:0003954">
    <property type="term" value="F:NADH dehydrogenase activity"/>
    <property type="evidence" value="ECO:0007669"/>
    <property type="project" value="TreeGrafter"/>
</dbReference>
<dbReference type="Pfam" id="PF00361">
    <property type="entry name" value="Proton_antipo_M"/>
    <property type="match status" value="1"/>
</dbReference>
<feature type="transmembrane region" description="Helical" evidence="7">
    <location>
        <begin position="69"/>
        <end position="92"/>
    </location>
</feature>
<keyword evidence="3 6" id="KW-0812">Transmembrane</keyword>
<comment type="caution">
    <text evidence="9">The sequence shown here is derived from an EMBL/GenBank/DDBJ whole genome shotgun (WGS) entry which is preliminary data.</text>
</comment>
<feature type="transmembrane region" description="Helical" evidence="7">
    <location>
        <begin position="257"/>
        <end position="275"/>
    </location>
</feature>
<dbReference type="PRINTS" id="PR01437">
    <property type="entry name" value="NUOXDRDTASE4"/>
</dbReference>
<evidence type="ECO:0000256" key="4">
    <source>
        <dbReference type="ARBA" id="ARBA00022989"/>
    </source>
</evidence>
<proteinExistence type="inferred from homology"/>
<dbReference type="InterPro" id="IPR010227">
    <property type="entry name" value="NADH_Q_OxRdtase_chainM/4"/>
</dbReference>
<dbReference type="GO" id="GO:0008137">
    <property type="term" value="F:NADH dehydrogenase (ubiquinone) activity"/>
    <property type="evidence" value="ECO:0007669"/>
    <property type="project" value="InterPro"/>
</dbReference>
<feature type="domain" description="NADH:quinone oxidoreductase/Mrp antiporter transmembrane" evidence="8">
    <location>
        <begin position="123"/>
        <end position="409"/>
    </location>
</feature>
<evidence type="ECO:0000256" key="6">
    <source>
        <dbReference type="RuleBase" id="RU000320"/>
    </source>
</evidence>
<dbReference type="AlphaFoldDB" id="A0A512MBB1"/>
<feature type="transmembrane region" description="Helical" evidence="7">
    <location>
        <begin position="104"/>
        <end position="121"/>
    </location>
</feature>
<sequence length="511" mass="53864">MSPLEIVILLPLVAALAIWLGAPARLTSVGTAFLNLLLVLGLAWNFKSASAGKAGFAYESARIVLDNPAISFAVGADGLAIILALLTALVALAAVWQINPDKPGIYHIASHLIAGGAFGAFLSTDVFFLYAFHELALIPTLIMIANHGHGDDEYRKSVAWKTTVYLGVGSLILLAGLAWLVLEFSSGGKLTFDLMALKAQAAATPLPKGTQSTIAFILLIGFGTLVSLFPLHSWAAPAYATAPTPVAMLHSGVLKKFGLYGLIRIVLPLLPEGFYCPCVQNALLFMLLGNILIMGFVTIHQKRLDDVLANSSVMHMGYIFLGLSAGTETALRGAVLLMFAHGISIALLFGLAGRMRNQIGTLELNKLGGLGAHAPVFTVLFAFGAFASIGLPGLANFAGEVMIFLGSFTNFGSTSFGPLQWAVVGALWGVVMSAVYMLRAYRSIFQGTAMAGHFVTDPSWSQRVPFVLLAAVLLVAGCCPWILLGLFKTDLATLTDAASTAVQSATKAVSH</sequence>
<keyword evidence="5 7" id="KW-0472">Membrane</keyword>